<sequence length="54" mass="6158">MKIIVLYEACNAMSESIQIVLFTSVSGITDRYVKISAIKGEDRWKYHPHTDGEL</sequence>
<dbReference type="EMBL" id="JBDQBE010000002">
    <property type="protein sequence ID" value="MEO4936763.1"/>
    <property type="molecule type" value="Genomic_DNA"/>
</dbReference>
<accession>A0ABV0HRY6</accession>
<evidence type="ECO:0000313" key="1">
    <source>
        <dbReference type="EMBL" id="MEO4936763.1"/>
    </source>
</evidence>
<proteinExistence type="predicted"/>
<name>A0ABV0HRY6_9BACE</name>
<organism evidence="1 2">
    <name type="scientific">Bacteroides humanifaecis</name>
    <dbReference type="NCBI Taxonomy" id="2792859"/>
    <lineage>
        <taxon>Bacteria</taxon>
        <taxon>Pseudomonadati</taxon>
        <taxon>Bacteroidota</taxon>
        <taxon>Bacteroidia</taxon>
        <taxon>Bacteroidales</taxon>
        <taxon>Bacteroidaceae</taxon>
        <taxon>Bacteroides</taxon>
    </lineage>
</organism>
<dbReference type="Proteomes" id="UP001491715">
    <property type="component" value="Unassembled WGS sequence"/>
</dbReference>
<protein>
    <submittedName>
        <fullName evidence="1">Uncharacterized protein</fullName>
    </submittedName>
</protein>
<dbReference type="RefSeq" id="WP_227186277.1">
    <property type="nucleotide sequence ID" value="NZ_JBDQBE010000002.1"/>
</dbReference>
<gene>
    <name evidence="1" type="ORF">ABHZ06_02505</name>
</gene>
<evidence type="ECO:0000313" key="2">
    <source>
        <dbReference type="Proteomes" id="UP001491715"/>
    </source>
</evidence>
<keyword evidence="2" id="KW-1185">Reference proteome</keyword>
<comment type="caution">
    <text evidence="1">The sequence shown here is derived from an EMBL/GenBank/DDBJ whole genome shotgun (WGS) entry which is preliminary data.</text>
</comment>
<reference evidence="1 2" key="1">
    <citation type="submission" date="2024-05" db="EMBL/GenBank/DDBJ databases">
        <title>Human gut microbiome strain richness.</title>
        <authorList>
            <person name="Chen-Liaw A."/>
        </authorList>
    </citation>
    <scope>NUCLEOTIDE SEQUENCE [LARGE SCALE GENOMIC DNA]</scope>
    <source>
        <strain evidence="1 2">1001271st1_B1_1001271B_150615</strain>
    </source>
</reference>